<dbReference type="AlphaFoldDB" id="A0A1I3M6T5"/>
<dbReference type="InterPro" id="IPR025391">
    <property type="entry name" value="DUF4123"/>
</dbReference>
<proteinExistence type="predicted"/>
<dbReference type="STRING" id="390807.SAMN04488095_1750"/>
<dbReference type="RefSeq" id="WP_092779345.1">
    <property type="nucleotide sequence ID" value="NZ_FORA01000002.1"/>
</dbReference>
<dbReference type="Proteomes" id="UP000199110">
    <property type="component" value="Unassembled WGS sequence"/>
</dbReference>
<dbReference type="Pfam" id="PF13503">
    <property type="entry name" value="DUF4123"/>
    <property type="match status" value="1"/>
</dbReference>
<keyword evidence="3" id="KW-1185">Reference proteome</keyword>
<evidence type="ECO:0000313" key="3">
    <source>
        <dbReference type="Proteomes" id="UP000199110"/>
    </source>
</evidence>
<reference evidence="2 3" key="1">
    <citation type="submission" date="2016-10" db="EMBL/GenBank/DDBJ databases">
        <authorList>
            <person name="de Groot N.N."/>
        </authorList>
    </citation>
    <scope>NUCLEOTIDE SEQUENCE [LARGE SCALE GENOMIC DNA]</scope>
    <source>
        <strain evidence="2 3">DSM 19073</strain>
    </source>
</reference>
<name>A0A1I3M6T5_9RHOB</name>
<evidence type="ECO:0000259" key="1">
    <source>
        <dbReference type="Pfam" id="PF13503"/>
    </source>
</evidence>
<feature type="domain" description="DUF4123" evidence="1">
    <location>
        <begin position="75"/>
        <end position="188"/>
    </location>
</feature>
<organism evidence="2 3">
    <name type="scientific">Jannaschia pohangensis</name>
    <dbReference type="NCBI Taxonomy" id="390807"/>
    <lineage>
        <taxon>Bacteria</taxon>
        <taxon>Pseudomonadati</taxon>
        <taxon>Pseudomonadota</taxon>
        <taxon>Alphaproteobacteria</taxon>
        <taxon>Rhodobacterales</taxon>
        <taxon>Roseobacteraceae</taxon>
        <taxon>Jannaschia</taxon>
    </lineage>
</organism>
<dbReference type="OrthoDB" id="6431152at2"/>
<protein>
    <recommendedName>
        <fullName evidence="1">DUF4123 domain-containing protein</fullName>
    </recommendedName>
</protein>
<gene>
    <name evidence="2" type="ORF">SAMN04488095_1750</name>
</gene>
<sequence>MLNDEEDYWLIDAVSGSRENDTSPILTVEIIESVRPLTDQFGVAAPLTVPASLQDTLFGQDKLAIGSAILPLHTYVILDAAKVPGLPEILETSGLGHACLFQGTAAEELRDVAPWIVCLEEGHSFTRSLFTAGDGPSQHWDAEPGIFLKSLESLEEVRRHLRKFTRVRDGHDRWIYFRFWESRSLAALALNGMARGGIAEQMLAGLVKPTMLFVDSRRSRCIVVRRNEAIPTAVLPREPLLTERDKEVLCVGRRLEQIEILVEKLLRVRPAEMAAWPPEQQHRRIAGIVAHFEGLGFSQMRSLMLLCGWSLTYGIDLAPIDRDNRIAEVLQSRSPEHDRIAALEVFVSQRHSRTSSELRA</sequence>
<accession>A0A1I3M6T5</accession>
<dbReference type="EMBL" id="FORA01000002">
    <property type="protein sequence ID" value="SFI92647.1"/>
    <property type="molecule type" value="Genomic_DNA"/>
</dbReference>
<evidence type="ECO:0000313" key="2">
    <source>
        <dbReference type="EMBL" id="SFI92647.1"/>
    </source>
</evidence>